<organism evidence="3 4">
    <name type="scientific">Actinocorallia longicatena</name>
    <dbReference type="NCBI Taxonomy" id="111803"/>
    <lineage>
        <taxon>Bacteria</taxon>
        <taxon>Bacillati</taxon>
        <taxon>Actinomycetota</taxon>
        <taxon>Actinomycetes</taxon>
        <taxon>Streptosporangiales</taxon>
        <taxon>Thermomonosporaceae</taxon>
        <taxon>Actinocorallia</taxon>
    </lineage>
</organism>
<sequence>MHASPRRPLRPSRLGWAFGLCAAIATAGVLLRLEGDACAFAVKRPAAAVKAVTVKDNSGRAIYYVAVDGSMRCSFGSVPADGLYASLSAHDYGTADVCGAYLDVFGPGGTKVRVQVIDRCQGCSPGTLDIGRTAFGRLAPIGRGRIDVRWRQVRDPFASAPRLAFRMKAGSDPDWLGLLVLNHANGLRSVEVRSGDGWRPLRRGLDNHWALSRPGAGPFTVRVTDVYGNRREITSVRLAPGETQRSKVQMYDGPARPMATTQTSIPSPPPSAVEPSPSPPQRESPRCG</sequence>
<accession>A0ABP6QJ88</accession>
<evidence type="ECO:0000313" key="4">
    <source>
        <dbReference type="Proteomes" id="UP001501237"/>
    </source>
</evidence>
<evidence type="ECO:0000313" key="3">
    <source>
        <dbReference type="EMBL" id="GAA3228607.1"/>
    </source>
</evidence>
<dbReference type="PANTHER" id="PTHR31836:SF21">
    <property type="entry name" value="EXPANSIN-LIKE PROTEIN 7"/>
    <property type="match status" value="1"/>
</dbReference>
<protein>
    <recommendedName>
        <fullName evidence="5">Expansin (Peptidoglycan-binding protein)</fullName>
    </recommendedName>
</protein>
<gene>
    <name evidence="3" type="ORF">GCM10010468_58100</name>
</gene>
<dbReference type="InterPro" id="IPR036749">
    <property type="entry name" value="Expansin_CBD_sf"/>
</dbReference>
<feature type="region of interest" description="Disordered" evidence="2">
    <location>
        <begin position="240"/>
        <end position="288"/>
    </location>
</feature>
<name>A0ABP6QJ88_9ACTN</name>
<proteinExistence type="predicted"/>
<dbReference type="InterPro" id="IPR049818">
    <property type="entry name" value="Expansin_EXLX1-like"/>
</dbReference>
<dbReference type="SUPFAM" id="SSF50685">
    <property type="entry name" value="Barwin-like endoglucanases"/>
    <property type="match status" value="1"/>
</dbReference>
<evidence type="ECO:0008006" key="5">
    <source>
        <dbReference type="Google" id="ProtNLM"/>
    </source>
</evidence>
<dbReference type="InterPro" id="IPR051477">
    <property type="entry name" value="Expansin_CellWall"/>
</dbReference>
<dbReference type="Gene3D" id="2.40.40.10">
    <property type="entry name" value="RlpA-like domain"/>
    <property type="match status" value="1"/>
</dbReference>
<feature type="compositionally biased region" description="Pro residues" evidence="2">
    <location>
        <begin position="266"/>
        <end position="282"/>
    </location>
</feature>
<evidence type="ECO:0000256" key="2">
    <source>
        <dbReference type="SAM" id="MobiDB-lite"/>
    </source>
</evidence>
<keyword evidence="4" id="KW-1185">Reference proteome</keyword>
<reference evidence="4" key="1">
    <citation type="journal article" date="2019" name="Int. J. Syst. Evol. Microbiol.">
        <title>The Global Catalogue of Microorganisms (GCM) 10K type strain sequencing project: providing services to taxonomists for standard genome sequencing and annotation.</title>
        <authorList>
            <consortium name="The Broad Institute Genomics Platform"/>
            <consortium name="The Broad Institute Genome Sequencing Center for Infectious Disease"/>
            <person name="Wu L."/>
            <person name="Ma J."/>
        </authorList>
    </citation>
    <scope>NUCLEOTIDE SEQUENCE [LARGE SCALE GENOMIC DNA]</scope>
    <source>
        <strain evidence="4">JCM 9377</strain>
    </source>
</reference>
<evidence type="ECO:0000256" key="1">
    <source>
        <dbReference type="ARBA" id="ARBA00022729"/>
    </source>
</evidence>
<comment type="caution">
    <text evidence="3">The sequence shown here is derived from an EMBL/GenBank/DDBJ whole genome shotgun (WGS) entry which is preliminary data.</text>
</comment>
<dbReference type="SUPFAM" id="SSF49590">
    <property type="entry name" value="PHL pollen allergen"/>
    <property type="match status" value="1"/>
</dbReference>
<dbReference type="RefSeq" id="WP_344834574.1">
    <property type="nucleotide sequence ID" value="NZ_BAAAUV010000018.1"/>
</dbReference>
<dbReference type="Gene3D" id="2.60.40.760">
    <property type="entry name" value="Expansin, cellulose-binding-like domain"/>
    <property type="match status" value="1"/>
</dbReference>
<dbReference type="CDD" id="cd22272">
    <property type="entry name" value="DPBB_EXLX1-like"/>
    <property type="match status" value="1"/>
</dbReference>
<keyword evidence="1" id="KW-0732">Signal</keyword>
<dbReference type="PANTHER" id="PTHR31836">
    <property type="match status" value="1"/>
</dbReference>
<dbReference type="NCBIfam" id="NF041144">
    <property type="entry name" value="expansin_EXLX1"/>
    <property type="match status" value="1"/>
</dbReference>
<dbReference type="InterPro" id="IPR036908">
    <property type="entry name" value="RlpA-like_sf"/>
</dbReference>
<dbReference type="EMBL" id="BAAAUV010000018">
    <property type="protein sequence ID" value="GAA3228607.1"/>
    <property type="molecule type" value="Genomic_DNA"/>
</dbReference>
<dbReference type="Proteomes" id="UP001501237">
    <property type="component" value="Unassembled WGS sequence"/>
</dbReference>